<evidence type="ECO:0000313" key="3">
    <source>
        <dbReference type="Proteomes" id="UP001174210"/>
    </source>
</evidence>
<accession>A0ABT8J2U4</accession>
<keyword evidence="1" id="KW-0812">Transmembrane</keyword>
<name>A0ABT8J2U4_9MICO</name>
<comment type="caution">
    <text evidence="2">The sequence shown here is derived from an EMBL/GenBank/DDBJ whole genome shotgun (WGS) entry which is preliminary data.</text>
</comment>
<gene>
    <name evidence="2" type="ORF">P5G59_19800</name>
</gene>
<dbReference type="EMBL" id="JAROCB010000006">
    <property type="protein sequence ID" value="MDN4599403.1"/>
    <property type="molecule type" value="Genomic_DNA"/>
</dbReference>
<protein>
    <recommendedName>
        <fullName evidence="4">Integral membrane protein</fullName>
    </recommendedName>
</protein>
<evidence type="ECO:0000313" key="2">
    <source>
        <dbReference type="EMBL" id="MDN4599403.1"/>
    </source>
</evidence>
<evidence type="ECO:0000256" key="1">
    <source>
        <dbReference type="SAM" id="Phobius"/>
    </source>
</evidence>
<organism evidence="2 3">
    <name type="scientific">Leifsonia virtsii</name>
    <dbReference type="NCBI Taxonomy" id="3035915"/>
    <lineage>
        <taxon>Bacteria</taxon>
        <taxon>Bacillati</taxon>
        <taxon>Actinomycetota</taxon>
        <taxon>Actinomycetes</taxon>
        <taxon>Micrococcales</taxon>
        <taxon>Microbacteriaceae</taxon>
        <taxon>Leifsonia</taxon>
    </lineage>
</organism>
<evidence type="ECO:0008006" key="4">
    <source>
        <dbReference type="Google" id="ProtNLM"/>
    </source>
</evidence>
<sequence length="104" mass="10989">MPNTALSEVIVHTDDIPVNVKPSSTWPVFNFIGQQAGNLMTLGITVMVVFLVWGIVMWVGGSSGDNHRRVVTGKVMTFGSVIGAVVIAAAPAIIGWATKQNPIS</sequence>
<dbReference type="Proteomes" id="UP001174210">
    <property type="component" value="Unassembled WGS sequence"/>
</dbReference>
<feature type="transmembrane region" description="Helical" evidence="1">
    <location>
        <begin position="39"/>
        <end position="59"/>
    </location>
</feature>
<keyword evidence="3" id="KW-1185">Reference proteome</keyword>
<reference evidence="2" key="1">
    <citation type="submission" date="2023-03" db="EMBL/GenBank/DDBJ databases">
        <title>MT1 and MT2 Draft Genomes of Novel Species.</title>
        <authorList>
            <person name="Venkateswaran K."/>
        </authorList>
    </citation>
    <scope>NUCLEOTIDE SEQUENCE</scope>
    <source>
        <strain evidence="2">F6_8S_P_1A</strain>
    </source>
</reference>
<keyword evidence="1" id="KW-1133">Transmembrane helix</keyword>
<keyword evidence="1" id="KW-0472">Membrane</keyword>
<dbReference type="RefSeq" id="WP_301220742.1">
    <property type="nucleotide sequence ID" value="NZ_JAROCB010000006.1"/>
</dbReference>
<proteinExistence type="predicted"/>
<feature type="transmembrane region" description="Helical" evidence="1">
    <location>
        <begin position="71"/>
        <end position="97"/>
    </location>
</feature>